<organism evidence="3 4">
    <name type="scientific">Nostoc piscinale CENA21</name>
    <dbReference type="NCBI Taxonomy" id="224013"/>
    <lineage>
        <taxon>Bacteria</taxon>
        <taxon>Bacillati</taxon>
        <taxon>Cyanobacteriota</taxon>
        <taxon>Cyanophyceae</taxon>
        <taxon>Nostocales</taxon>
        <taxon>Nostocaceae</taxon>
        <taxon>Nostoc</taxon>
    </lineage>
</organism>
<sequence length="135" mass="15518">MMLQLTHIRLLVNNYKDCFFFYRDVLGFWIDWGDENSGYAELHTGDSLKLALFRKDFMAEAIPSAYLPSASDCHNKMALIFAVDNVDDVYEKLKERNVVIVTQPLDRPAWGLRTAHFRDPDGNLIEIFSNLGSVN</sequence>
<dbReference type="InterPro" id="IPR029068">
    <property type="entry name" value="Glyas_Bleomycin-R_OHBP_Dase"/>
</dbReference>
<dbReference type="GO" id="GO:0051213">
    <property type="term" value="F:dioxygenase activity"/>
    <property type="evidence" value="ECO:0007669"/>
    <property type="project" value="UniProtKB-KW"/>
</dbReference>
<dbReference type="AlphaFoldDB" id="A0A0M4TZ86"/>
<dbReference type="PANTHER" id="PTHR43048">
    <property type="entry name" value="METHYLMALONYL-COA EPIMERASE"/>
    <property type="match status" value="1"/>
</dbReference>
<protein>
    <submittedName>
        <fullName evidence="3">Extradiol dioxygenase</fullName>
    </submittedName>
</protein>
<dbReference type="CDD" id="cd07264">
    <property type="entry name" value="VOC_like"/>
    <property type="match status" value="1"/>
</dbReference>
<keyword evidence="4" id="KW-1185">Reference proteome</keyword>
<keyword evidence="3" id="KW-0560">Oxidoreductase</keyword>
<dbReference type="InterPro" id="IPR037523">
    <property type="entry name" value="VOC_core"/>
</dbReference>
<dbReference type="Gene3D" id="3.10.180.10">
    <property type="entry name" value="2,3-Dihydroxybiphenyl 1,2-Dioxygenase, domain 1"/>
    <property type="match status" value="1"/>
</dbReference>
<dbReference type="KEGG" id="npz:ACX27_23545"/>
<dbReference type="GO" id="GO:0046491">
    <property type="term" value="P:L-methylmalonyl-CoA metabolic process"/>
    <property type="evidence" value="ECO:0007669"/>
    <property type="project" value="TreeGrafter"/>
</dbReference>
<dbReference type="Proteomes" id="UP000062645">
    <property type="component" value="Chromosome"/>
</dbReference>
<dbReference type="GO" id="GO:0004493">
    <property type="term" value="F:methylmalonyl-CoA epimerase activity"/>
    <property type="evidence" value="ECO:0007669"/>
    <property type="project" value="TreeGrafter"/>
</dbReference>
<evidence type="ECO:0000256" key="1">
    <source>
        <dbReference type="ARBA" id="ARBA00022723"/>
    </source>
</evidence>
<dbReference type="PANTHER" id="PTHR43048:SF4">
    <property type="entry name" value="RING-CLEAVING DIOXYGENASE-RELATED"/>
    <property type="match status" value="1"/>
</dbReference>
<dbReference type="SUPFAM" id="SSF54593">
    <property type="entry name" value="Glyoxalase/Bleomycin resistance protein/Dihydroxybiphenyl dioxygenase"/>
    <property type="match status" value="1"/>
</dbReference>
<dbReference type="PROSITE" id="PS51819">
    <property type="entry name" value="VOC"/>
    <property type="match status" value="1"/>
</dbReference>
<dbReference type="InterPro" id="IPR004360">
    <property type="entry name" value="Glyas_Fos-R_dOase_dom"/>
</dbReference>
<evidence type="ECO:0000313" key="3">
    <source>
        <dbReference type="EMBL" id="ALF55126.1"/>
    </source>
</evidence>
<keyword evidence="1" id="KW-0479">Metal-binding</keyword>
<dbReference type="RefSeq" id="WP_062296007.1">
    <property type="nucleotide sequence ID" value="NZ_CP012036.1"/>
</dbReference>
<evidence type="ECO:0000313" key="4">
    <source>
        <dbReference type="Proteomes" id="UP000062645"/>
    </source>
</evidence>
<dbReference type="Pfam" id="PF00903">
    <property type="entry name" value="Glyoxalase"/>
    <property type="match status" value="1"/>
</dbReference>
<proteinExistence type="predicted"/>
<dbReference type="EMBL" id="CP012036">
    <property type="protein sequence ID" value="ALF55126.1"/>
    <property type="molecule type" value="Genomic_DNA"/>
</dbReference>
<gene>
    <name evidence="3" type="ORF">ACX27_23545</name>
</gene>
<feature type="domain" description="VOC" evidence="2">
    <location>
        <begin position="4"/>
        <end position="130"/>
    </location>
</feature>
<dbReference type="OrthoDB" id="9796521at2"/>
<name>A0A0M4TZ86_9NOSO</name>
<keyword evidence="3" id="KW-0223">Dioxygenase</keyword>
<reference evidence="3 4" key="2">
    <citation type="journal article" date="2016" name="Genome Announc.">
        <title>Draft Genome Sequence of the N2-Fixing Cyanobacterium Nostoc piscinale CENA21, Isolated from the Brazilian Amazon Floodplain.</title>
        <authorList>
            <person name="Leao T."/>
            <person name="Guimaraes P.I."/>
            <person name="de Melo A.G."/>
            <person name="Ramos R.T."/>
            <person name="Leao P.N."/>
            <person name="Silva A."/>
            <person name="Fiore M.F."/>
            <person name="Schneider M.P."/>
        </authorList>
    </citation>
    <scope>NUCLEOTIDE SEQUENCE [LARGE SCALE GENOMIC DNA]</scope>
    <source>
        <strain evidence="3 4">CENA21</strain>
    </source>
</reference>
<evidence type="ECO:0000259" key="2">
    <source>
        <dbReference type="PROSITE" id="PS51819"/>
    </source>
</evidence>
<dbReference type="GO" id="GO:0046872">
    <property type="term" value="F:metal ion binding"/>
    <property type="evidence" value="ECO:0007669"/>
    <property type="project" value="UniProtKB-KW"/>
</dbReference>
<dbReference type="PATRIC" id="fig|224013.5.peg.5658"/>
<dbReference type="InterPro" id="IPR051785">
    <property type="entry name" value="MMCE/EMCE_epimerase"/>
</dbReference>
<reference evidence="4" key="1">
    <citation type="submission" date="2015-07" db="EMBL/GenBank/DDBJ databases">
        <title>Genome Of Nitrogen-Fixing Cyanobacterium Nostoc piscinale CENA21 From Solimoes/Amazon River Floodplain Sediments And Comparative Genomics To Uncover Biosynthetic Natural Products Potential.</title>
        <authorList>
            <person name="Leao T.F."/>
            <person name="Leao P.N."/>
            <person name="Guimaraes P.I."/>
            <person name="de Melo A.G.C."/>
            <person name="Ramos R.T.J."/>
            <person name="Silva A."/>
            <person name="Fiore M.F."/>
            <person name="Schneider M.P.C."/>
        </authorList>
    </citation>
    <scope>NUCLEOTIDE SEQUENCE [LARGE SCALE GENOMIC DNA]</scope>
    <source>
        <strain evidence="4">CENA21</strain>
    </source>
</reference>
<dbReference type="STRING" id="224013.ACX27_23545"/>
<accession>A0A0M4TZ86</accession>